<dbReference type="OrthoDB" id="6130004at2759"/>
<gene>
    <name evidence="3" type="primary">LOC111132875</name>
</gene>
<organism evidence="2 3">
    <name type="scientific">Crassostrea virginica</name>
    <name type="common">Eastern oyster</name>
    <dbReference type="NCBI Taxonomy" id="6565"/>
    <lineage>
        <taxon>Eukaryota</taxon>
        <taxon>Metazoa</taxon>
        <taxon>Spiralia</taxon>
        <taxon>Lophotrochozoa</taxon>
        <taxon>Mollusca</taxon>
        <taxon>Bivalvia</taxon>
        <taxon>Autobranchia</taxon>
        <taxon>Pteriomorphia</taxon>
        <taxon>Ostreida</taxon>
        <taxon>Ostreoidea</taxon>
        <taxon>Ostreidae</taxon>
        <taxon>Crassostrea</taxon>
    </lineage>
</organism>
<name>A0A8B8E785_CRAVI</name>
<dbReference type="RefSeq" id="XP_022336497.1">
    <property type="nucleotide sequence ID" value="XM_022480789.1"/>
</dbReference>
<evidence type="ECO:0000313" key="2">
    <source>
        <dbReference type="Proteomes" id="UP000694844"/>
    </source>
</evidence>
<dbReference type="KEGG" id="cvn:111132875"/>
<feature type="region of interest" description="Disordered" evidence="1">
    <location>
        <begin position="1"/>
        <end position="50"/>
    </location>
</feature>
<accession>A0A8B8E785</accession>
<keyword evidence="2" id="KW-1185">Reference proteome</keyword>
<proteinExistence type="predicted"/>
<evidence type="ECO:0000313" key="3">
    <source>
        <dbReference type="RefSeq" id="XP_022336497.1"/>
    </source>
</evidence>
<sequence>MEEQSNMPVLKRELLPLPDLSRRRSHSDAAQYKQTRRNSKTTIPDIKITNDDSSEMSLDEIEDELDFDLTVPMRPRANTCPNDLFQRPKSNRPPTPPPIEGKKLTWRELSHSPRHEKVTFAKHKLSKVSEVTEDKPRSEVVLTITEMSSCATEGAKANGGRTPPMSRTVGLSEFG</sequence>
<dbReference type="AlphaFoldDB" id="A0A8B8E785"/>
<feature type="region of interest" description="Disordered" evidence="1">
    <location>
        <begin position="73"/>
        <end position="102"/>
    </location>
</feature>
<dbReference type="GeneID" id="111132875"/>
<evidence type="ECO:0000256" key="1">
    <source>
        <dbReference type="SAM" id="MobiDB-lite"/>
    </source>
</evidence>
<dbReference type="Proteomes" id="UP000694844">
    <property type="component" value="Chromosome 5"/>
</dbReference>
<feature type="region of interest" description="Disordered" evidence="1">
    <location>
        <begin position="151"/>
        <end position="175"/>
    </location>
</feature>
<reference evidence="3" key="1">
    <citation type="submission" date="2025-08" db="UniProtKB">
        <authorList>
            <consortium name="RefSeq"/>
        </authorList>
    </citation>
    <scope>IDENTIFICATION</scope>
    <source>
        <tissue evidence="3">Whole sample</tissue>
    </source>
</reference>
<protein>
    <submittedName>
        <fullName evidence="3">Uncharacterized protein LOC111132875</fullName>
    </submittedName>
</protein>